<comment type="caution">
    <text evidence="2">The sequence shown here is derived from an EMBL/GenBank/DDBJ whole genome shotgun (WGS) entry which is preliminary data.</text>
</comment>
<evidence type="ECO:0000313" key="2">
    <source>
        <dbReference type="EMBL" id="OGY88618.1"/>
    </source>
</evidence>
<reference evidence="2 3" key="1">
    <citation type="journal article" date="2016" name="Nat. Commun.">
        <title>Thousands of microbial genomes shed light on interconnected biogeochemical processes in an aquifer system.</title>
        <authorList>
            <person name="Anantharaman K."/>
            <person name="Brown C.T."/>
            <person name="Hug L.A."/>
            <person name="Sharon I."/>
            <person name="Castelle C.J."/>
            <person name="Probst A.J."/>
            <person name="Thomas B.C."/>
            <person name="Singh A."/>
            <person name="Wilkins M.J."/>
            <person name="Karaoz U."/>
            <person name="Brodie E.L."/>
            <person name="Williams K.H."/>
            <person name="Hubbard S.S."/>
            <person name="Banfield J.F."/>
        </authorList>
    </citation>
    <scope>NUCLEOTIDE SEQUENCE [LARGE SCALE GENOMIC DNA]</scope>
</reference>
<dbReference type="Proteomes" id="UP000177817">
    <property type="component" value="Unassembled WGS sequence"/>
</dbReference>
<gene>
    <name evidence="2" type="ORF">A2677_02910</name>
</gene>
<feature type="region of interest" description="Disordered" evidence="1">
    <location>
        <begin position="201"/>
        <end position="224"/>
    </location>
</feature>
<evidence type="ECO:0000256" key="1">
    <source>
        <dbReference type="SAM" id="MobiDB-lite"/>
    </source>
</evidence>
<sequence>MDLSWKSIVLLSIAFVLVAGFLLWGVWQLEEAKKGVHTRVVEETDDGLLVVELKEKEKYDLTVQCDEENFQEAFHQFAKHVQADATVPPLTIPGGPLVIALADHELPENMQPVKRAAIEYLKRHAPKRVILLAHSECLLYDTIAAWQNNLDAVKQRQHADLIRARNVLKSWFPKTEVEIYYADRQGDKLTFYPMAETLPPTEPLGTAVPYDLQPPEETKQPEKE</sequence>
<evidence type="ECO:0000313" key="3">
    <source>
        <dbReference type="Proteomes" id="UP000177817"/>
    </source>
</evidence>
<proteinExistence type="predicted"/>
<organism evidence="2 3">
    <name type="scientific">Candidatus Komeilibacteria bacterium RIFCSPHIGHO2_01_FULL_52_14</name>
    <dbReference type="NCBI Taxonomy" id="1798549"/>
    <lineage>
        <taxon>Bacteria</taxon>
        <taxon>Candidatus Komeiliibacteriota</taxon>
    </lineage>
</organism>
<dbReference type="AlphaFoldDB" id="A0A1G2BHB3"/>
<dbReference type="EMBL" id="MHKK01000059">
    <property type="protein sequence ID" value="OGY88618.1"/>
    <property type="molecule type" value="Genomic_DNA"/>
</dbReference>
<name>A0A1G2BHB3_9BACT</name>
<accession>A0A1G2BHB3</accession>
<protein>
    <submittedName>
        <fullName evidence="2">Uncharacterized protein</fullName>
    </submittedName>
</protein>